<dbReference type="EMBL" id="GG663364">
    <property type="protein sequence ID" value="EEH10410.1"/>
    <property type="molecule type" value="Genomic_DNA"/>
</dbReference>
<keyword evidence="2" id="KW-1185">Reference proteome</keyword>
<accession>C0NDW2</accession>
<protein>
    <submittedName>
        <fullName evidence="1">Uncharacterized protein</fullName>
    </submittedName>
</protein>
<dbReference type="AlphaFoldDB" id="C0NDW2"/>
<dbReference type="RefSeq" id="XP_045290890.1">
    <property type="nucleotide sequence ID" value="XM_045429104.1"/>
</dbReference>
<gene>
    <name evidence="1" type="ORF">HCBG_02055</name>
</gene>
<dbReference type="GeneID" id="69035071"/>
<proteinExistence type="predicted"/>
<reference evidence="1" key="1">
    <citation type="submission" date="2009-02" db="EMBL/GenBank/DDBJ databases">
        <title>The Genome Sequence of Ajellomyces capsulatus strain G186AR.</title>
        <authorList>
            <consortium name="The Broad Institute Genome Sequencing Platform"/>
            <person name="Champion M."/>
            <person name="Cuomo C."/>
            <person name="Ma L.-J."/>
            <person name="Henn M.R."/>
            <person name="Sil A."/>
            <person name="Goldman B."/>
            <person name="Young S.K."/>
            <person name="Kodira C.D."/>
            <person name="Zeng Q."/>
            <person name="Koehrsen M."/>
            <person name="Alvarado L."/>
            <person name="Berlin A."/>
            <person name="Borenstein D."/>
            <person name="Chen Z."/>
            <person name="Engels R."/>
            <person name="Freedman E."/>
            <person name="Gellesch M."/>
            <person name="Goldberg J."/>
            <person name="Griggs A."/>
            <person name="Gujja S."/>
            <person name="Heiman D."/>
            <person name="Hepburn T."/>
            <person name="Howarth C."/>
            <person name="Jen D."/>
            <person name="Larson L."/>
            <person name="Lewis B."/>
            <person name="Mehta T."/>
            <person name="Park D."/>
            <person name="Pearson M."/>
            <person name="Roberts A."/>
            <person name="Saif S."/>
            <person name="Shea T."/>
            <person name="Shenoy N."/>
            <person name="Sisk P."/>
            <person name="Stolte C."/>
            <person name="Sykes S."/>
            <person name="Walk T."/>
            <person name="White J."/>
            <person name="Yandava C."/>
            <person name="Klein B."/>
            <person name="McEwen J.G."/>
            <person name="Puccia R."/>
            <person name="Goldman G.H."/>
            <person name="Felipe M.S."/>
            <person name="Nino-Vega G."/>
            <person name="San-Blas G."/>
            <person name="Taylor J."/>
            <person name="Mendoza L."/>
            <person name="Galagan J."/>
            <person name="Nusbaum C."/>
            <person name="Birren B."/>
        </authorList>
    </citation>
    <scope>NUCLEOTIDE SEQUENCE</scope>
    <source>
        <strain evidence="1">G186AR</strain>
    </source>
</reference>
<name>C0NDW2_AJECG</name>
<evidence type="ECO:0000313" key="1">
    <source>
        <dbReference type="EMBL" id="EEH10410.1"/>
    </source>
</evidence>
<dbReference type="HOGENOM" id="CLU_2249302_0_0_1"/>
<sequence length="104" mass="11694">MPDLRHAWARCAMFQIHAANLRRQKDGGSKDVSSCPIINYHPPWLSDHILFEHLGCPTGGSQDGSYSGSTDPYLSTTKSFTIQLRLVTFSTSERIYLIQDLHSN</sequence>
<dbReference type="InParanoid" id="C0NDW2"/>
<dbReference type="Proteomes" id="UP000001631">
    <property type="component" value="Unassembled WGS sequence"/>
</dbReference>
<evidence type="ECO:0000313" key="2">
    <source>
        <dbReference type="Proteomes" id="UP000001631"/>
    </source>
</evidence>
<organism evidence="1 2">
    <name type="scientific">Ajellomyces capsulatus (strain G186AR / H82 / ATCC MYA-2454 / RMSCC 2432)</name>
    <name type="common">Darling's disease fungus</name>
    <name type="synonym">Histoplasma capsulatum</name>
    <dbReference type="NCBI Taxonomy" id="447093"/>
    <lineage>
        <taxon>Eukaryota</taxon>
        <taxon>Fungi</taxon>
        <taxon>Dikarya</taxon>
        <taxon>Ascomycota</taxon>
        <taxon>Pezizomycotina</taxon>
        <taxon>Eurotiomycetes</taxon>
        <taxon>Eurotiomycetidae</taxon>
        <taxon>Onygenales</taxon>
        <taxon>Ajellomycetaceae</taxon>
        <taxon>Histoplasma</taxon>
    </lineage>
</organism>